<organism evidence="2 3">
    <name type="scientific">Aromia moschata</name>
    <dbReference type="NCBI Taxonomy" id="1265417"/>
    <lineage>
        <taxon>Eukaryota</taxon>
        <taxon>Metazoa</taxon>
        <taxon>Ecdysozoa</taxon>
        <taxon>Arthropoda</taxon>
        <taxon>Hexapoda</taxon>
        <taxon>Insecta</taxon>
        <taxon>Pterygota</taxon>
        <taxon>Neoptera</taxon>
        <taxon>Endopterygota</taxon>
        <taxon>Coleoptera</taxon>
        <taxon>Polyphaga</taxon>
        <taxon>Cucujiformia</taxon>
        <taxon>Chrysomeloidea</taxon>
        <taxon>Cerambycidae</taxon>
        <taxon>Cerambycinae</taxon>
        <taxon>Callichromatini</taxon>
        <taxon>Aromia</taxon>
    </lineage>
</organism>
<feature type="coiled-coil region" evidence="1">
    <location>
        <begin position="53"/>
        <end position="167"/>
    </location>
</feature>
<evidence type="ECO:0000313" key="3">
    <source>
        <dbReference type="Proteomes" id="UP001162162"/>
    </source>
</evidence>
<accession>A0AAV8X7D9</accession>
<proteinExistence type="predicted"/>
<evidence type="ECO:0000313" key="2">
    <source>
        <dbReference type="EMBL" id="KAJ8934718.1"/>
    </source>
</evidence>
<reference evidence="2" key="1">
    <citation type="journal article" date="2023" name="Insect Mol. Biol.">
        <title>Genome sequencing provides insights into the evolution of gene families encoding plant cell wall-degrading enzymes in longhorned beetles.</title>
        <authorList>
            <person name="Shin N.R."/>
            <person name="Okamura Y."/>
            <person name="Kirsch R."/>
            <person name="Pauchet Y."/>
        </authorList>
    </citation>
    <scope>NUCLEOTIDE SEQUENCE</scope>
    <source>
        <strain evidence="2">AMC_N1</strain>
    </source>
</reference>
<evidence type="ECO:0000256" key="1">
    <source>
        <dbReference type="SAM" id="Coils"/>
    </source>
</evidence>
<gene>
    <name evidence="2" type="ORF">NQ318_004502</name>
</gene>
<feature type="coiled-coil region" evidence="1">
    <location>
        <begin position="520"/>
        <end position="554"/>
    </location>
</feature>
<protein>
    <submittedName>
        <fullName evidence="2">Uncharacterized protein</fullName>
    </submittedName>
</protein>
<feature type="coiled-coil region" evidence="1">
    <location>
        <begin position="198"/>
        <end position="225"/>
    </location>
</feature>
<sequence length="640" mass="76010">MLLDKSIQIDSLGAKLKNYEDNVKELLEYRQLKCDVYKAEFQQCENKEHTKCLLVMQNDLQNYRRTIEDKNQQILTLNSTNRDLQEKIEEMLLQTRNDIQNLSHKYSLPQLEQMTLELKNAEENQLLNIKNNAEKEKTKYEDHITKLQKELNILEVEIKNLKQYTEELITDNTKLKLQLKDHSKVEKSATDSHQISENAIMKNEYEQLKDQLKQIMTHLQNKNEKDSTKTTISLKCDMEMFLLTLKEITSNEIIIEKIHQWRNQLDTLKSESGENVDTLQKDLREALKQLQKTNGKIKSLQEAIDDLKNAKTIAEGEKCTYQFQLKDCESQLEQACKTIKYLENEIENLTKMVREKTEIIIQLEQNSKTNGIERLKDQLKITENALKMCEEDKKELNDLLQKVKFQLEESKKETVRLQQEVTEVNDKAVRRNLEKELKEAENQLEQSKIEDGDVNESEYFKKCLQAEILKNELKLRDDLQQEYLRKIKEIEIKYQKVCITTTEVYKEQIDKFKNQEVRYREHLSKILAECAKKINEFENEKQDLIGQIHYLHEECDKYKRHMAAEEKNYTQIIRKIQMDAEKNVEDWKKWSKQFVSNCLKIETINKTSRDNVLTGIKNTNTEIAAIEKSYKEKLKKYIKK</sequence>
<name>A0AAV8X7D9_9CUCU</name>
<keyword evidence="3" id="KW-1185">Reference proteome</keyword>
<dbReference type="EMBL" id="JAPWTK010000996">
    <property type="protein sequence ID" value="KAJ8934718.1"/>
    <property type="molecule type" value="Genomic_DNA"/>
</dbReference>
<dbReference type="Gene3D" id="6.10.250.1080">
    <property type="match status" value="1"/>
</dbReference>
<dbReference type="AlphaFoldDB" id="A0AAV8X7D9"/>
<feature type="coiled-coil region" evidence="1">
    <location>
        <begin position="251"/>
        <end position="450"/>
    </location>
</feature>
<keyword evidence="1" id="KW-0175">Coiled coil</keyword>
<comment type="caution">
    <text evidence="2">The sequence shown here is derived from an EMBL/GenBank/DDBJ whole genome shotgun (WGS) entry which is preliminary data.</text>
</comment>
<dbReference type="Proteomes" id="UP001162162">
    <property type="component" value="Unassembled WGS sequence"/>
</dbReference>